<dbReference type="SUPFAM" id="SSF81606">
    <property type="entry name" value="PP2C-like"/>
    <property type="match status" value="1"/>
</dbReference>
<dbReference type="InterPro" id="IPR029016">
    <property type="entry name" value="GAF-like_dom_sf"/>
</dbReference>
<dbReference type="Gene3D" id="3.30.450.40">
    <property type="match status" value="2"/>
</dbReference>
<dbReference type="SUPFAM" id="SSF55874">
    <property type="entry name" value="ATPase domain of HSP90 chaperone/DNA topoisomerase II/histidine kinase"/>
    <property type="match status" value="1"/>
</dbReference>
<keyword evidence="1" id="KW-0378">Hydrolase</keyword>
<evidence type="ECO:0000259" key="3">
    <source>
        <dbReference type="SMART" id="SM00331"/>
    </source>
</evidence>
<dbReference type="InterPro" id="IPR001932">
    <property type="entry name" value="PPM-type_phosphatase-like_dom"/>
</dbReference>
<sequence>MSRHAAGSPSPLCGAAEGDAAALDALLATAAREAVERMDSEASIVYLFSPSEGQLGAAMICGTPPSIFMAPERMAPDAPYASARAWQAGNMVVLGEPWVSPHEARYAGLGPFPYTVASTPLIFADRRFGVLTVLRMPSQVGTLSDDLRERLRESGDRLARGLASLVEHGVSLALRPAPLLVPAVFGARSSSAVSRTGGWGLPGVPGSAPMTCMYHLSKLSDALNQALDTDDVTHAARMRMMTPFGAQVLVLSLVRDGRLWVVGHSGKSAATVKHLHGSRADGGTPEADTVLGRDPRFFRDRADLLAAYPDGLDVGQNAWAFLPLRASGRTTGVCSLGFGKEHAFESEEQAVLMFMADMVAPALQRTRLSESEHMLAVSLQKTLLPRILTDLPQVVTTARYLPAPATTGVGGDWYDVITLPEDKMGLIVGDVQGHGIESSAAMGQFRSTVLAYATEGHGPAAVLNRAGKCLAALGTELTATCCFACLDTAGGLLEVALAGHPAPLLRGPDADVQVLDAPPNVPLGMQSDTPYQAFDVTLEPGSLLLLYTDGLAGRRTADVVDIAQSMLSAGIRDAGGNLERLADRLTAAVPDPPARRDDVVLLLARYEGALPGTHGRVNRMMIQRHDLRGVRTARRFVRDSMHEWGRDATADDLELIVSEVVTNALIHADSEVDLRLREYPDHVRLEVRDSASTPPIPSSISVLEEESAQAEHGRGLVIVDGLARIWGTSPSGRGKTVWLELAT</sequence>
<accession>A0ABU2TML0</accession>
<proteinExistence type="predicted"/>
<dbReference type="InterPro" id="IPR003018">
    <property type="entry name" value="GAF"/>
</dbReference>
<keyword evidence="5" id="KW-1185">Reference proteome</keyword>
<evidence type="ECO:0000259" key="2">
    <source>
        <dbReference type="SMART" id="SM00065"/>
    </source>
</evidence>
<protein>
    <submittedName>
        <fullName evidence="4">SpoIIE family protein phosphatase</fullName>
    </submittedName>
</protein>
<dbReference type="InterPro" id="IPR052016">
    <property type="entry name" value="Bact_Sigma-Reg"/>
</dbReference>
<dbReference type="Gene3D" id="3.60.40.10">
    <property type="entry name" value="PPM-type phosphatase domain"/>
    <property type="match status" value="1"/>
</dbReference>
<gene>
    <name evidence="4" type="ORF">RM764_04030</name>
</gene>
<organism evidence="4 5">
    <name type="scientific">Streptomyces gibsoniae</name>
    <dbReference type="NCBI Taxonomy" id="3075529"/>
    <lineage>
        <taxon>Bacteria</taxon>
        <taxon>Bacillati</taxon>
        <taxon>Actinomycetota</taxon>
        <taxon>Actinomycetes</taxon>
        <taxon>Kitasatosporales</taxon>
        <taxon>Streptomycetaceae</taxon>
        <taxon>Streptomyces</taxon>
    </lineage>
</organism>
<dbReference type="Pfam" id="PF13581">
    <property type="entry name" value="HATPase_c_2"/>
    <property type="match status" value="1"/>
</dbReference>
<evidence type="ECO:0000313" key="5">
    <source>
        <dbReference type="Proteomes" id="UP001183809"/>
    </source>
</evidence>
<dbReference type="Proteomes" id="UP001183809">
    <property type="component" value="Unassembled WGS sequence"/>
</dbReference>
<evidence type="ECO:0000256" key="1">
    <source>
        <dbReference type="ARBA" id="ARBA00022801"/>
    </source>
</evidence>
<name>A0ABU2TML0_9ACTN</name>
<dbReference type="PANTHER" id="PTHR43156:SF2">
    <property type="entry name" value="STAGE II SPORULATION PROTEIN E"/>
    <property type="match status" value="1"/>
</dbReference>
<dbReference type="Pfam" id="PF13185">
    <property type="entry name" value="GAF_2"/>
    <property type="match status" value="1"/>
</dbReference>
<dbReference type="CDD" id="cd16936">
    <property type="entry name" value="HATPase_RsbW-like"/>
    <property type="match status" value="1"/>
</dbReference>
<dbReference type="InterPro" id="IPR003594">
    <property type="entry name" value="HATPase_dom"/>
</dbReference>
<dbReference type="Gene3D" id="3.30.565.10">
    <property type="entry name" value="Histidine kinase-like ATPase, C-terminal domain"/>
    <property type="match status" value="1"/>
</dbReference>
<dbReference type="SUPFAM" id="SSF55781">
    <property type="entry name" value="GAF domain-like"/>
    <property type="match status" value="2"/>
</dbReference>
<dbReference type="Pfam" id="PF07228">
    <property type="entry name" value="SpoIIE"/>
    <property type="match status" value="1"/>
</dbReference>
<dbReference type="InterPro" id="IPR036890">
    <property type="entry name" value="HATPase_C_sf"/>
</dbReference>
<dbReference type="RefSeq" id="WP_311691906.1">
    <property type="nucleotide sequence ID" value="NZ_JAVREY010000003.1"/>
</dbReference>
<comment type="caution">
    <text evidence="4">The sequence shown here is derived from an EMBL/GenBank/DDBJ whole genome shotgun (WGS) entry which is preliminary data.</text>
</comment>
<feature type="domain" description="GAF" evidence="2">
    <location>
        <begin position="22"/>
        <end position="180"/>
    </location>
</feature>
<evidence type="ECO:0000313" key="4">
    <source>
        <dbReference type="EMBL" id="MDT0462182.1"/>
    </source>
</evidence>
<feature type="domain" description="GAF" evidence="2">
    <location>
        <begin position="228"/>
        <end position="373"/>
    </location>
</feature>
<feature type="domain" description="PPM-type phosphatase" evidence="3">
    <location>
        <begin position="394"/>
        <end position="606"/>
    </location>
</feature>
<dbReference type="SMART" id="SM00331">
    <property type="entry name" value="PP2C_SIG"/>
    <property type="match status" value="1"/>
</dbReference>
<dbReference type="InterPro" id="IPR036457">
    <property type="entry name" value="PPM-type-like_dom_sf"/>
</dbReference>
<dbReference type="EMBL" id="JAVREY010000003">
    <property type="protein sequence ID" value="MDT0462182.1"/>
    <property type="molecule type" value="Genomic_DNA"/>
</dbReference>
<dbReference type="SMART" id="SM00065">
    <property type="entry name" value="GAF"/>
    <property type="match status" value="2"/>
</dbReference>
<dbReference type="PANTHER" id="PTHR43156">
    <property type="entry name" value="STAGE II SPORULATION PROTEIN E-RELATED"/>
    <property type="match status" value="1"/>
</dbReference>
<reference evidence="5" key="1">
    <citation type="submission" date="2023-07" db="EMBL/GenBank/DDBJ databases">
        <title>30 novel species of actinomycetes from the DSMZ collection.</title>
        <authorList>
            <person name="Nouioui I."/>
        </authorList>
    </citation>
    <scope>NUCLEOTIDE SEQUENCE [LARGE SCALE GENOMIC DNA]</scope>
    <source>
        <strain evidence="5">DSM 41699</strain>
    </source>
</reference>